<evidence type="ECO:0000313" key="7">
    <source>
        <dbReference type="EMBL" id="TWI55555.1"/>
    </source>
</evidence>
<comment type="similarity">
    <text evidence="1 4">Belongs to the D-isomer specific 2-hydroxyacid dehydrogenase family.</text>
</comment>
<evidence type="ECO:0000256" key="2">
    <source>
        <dbReference type="ARBA" id="ARBA00023002"/>
    </source>
</evidence>
<dbReference type="Pfam" id="PF02826">
    <property type="entry name" value="2-Hacid_dh_C"/>
    <property type="match status" value="1"/>
</dbReference>
<dbReference type="Pfam" id="PF00389">
    <property type="entry name" value="2-Hacid_dh"/>
    <property type="match status" value="1"/>
</dbReference>
<comment type="caution">
    <text evidence="7">The sequence shown here is derived from an EMBL/GenBank/DDBJ whole genome shotgun (WGS) entry which is preliminary data.</text>
</comment>
<dbReference type="PANTHER" id="PTHR43026:SF1">
    <property type="entry name" value="2-HYDROXYACID DEHYDROGENASE HOMOLOG 1-RELATED"/>
    <property type="match status" value="1"/>
</dbReference>
<organism evidence="7 8">
    <name type="scientific">Pseudomonas duriflava</name>
    <dbReference type="NCBI Taxonomy" id="459528"/>
    <lineage>
        <taxon>Bacteria</taxon>
        <taxon>Pseudomonadati</taxon>
        <taxon>Pseudomonadota</taxon>
        <taxon>Gammaproteobacteria</taxon>
        <taxon>Pseudomonadales</taxon>
        <taxon>Pseudomonadaceae</taxon>
        <taxon>Pseudomonas</taxon>
    </lineage>
</organism>
<dbReference type="AlphaFoldDB" id="A0A562QFM9"/>
<dbReference type="SUPFAM" id="SSF51735">
    <property type="entry name" value="NAD(P)-binding Rossmann-fold domains"/>
    <property type="match status" value="1"/>
</dbReference>
<keyword evidence="3" id="KW-0520">NAD</keyword>
<evidence type="ECO:0000313" key="8">
    <source>
        <dbReference type="Proteomes" id="UP000316905"/>
    </source>
</evidence>
<keyword evidence="2 4" id="KW-0560">Oxidoreductase</keyword>
<evidence type="ECO:0000256" key="1">
    <source>
        <dbReference type="ARBA" id="ARBA00005854"/>
    </source>
</evidence>
<dbReference type="EMBL" id="VLKY01000004">
    <property type="protein sequence ID" value="TWI55555.1"/>
    <property type="molecule type" value="Genomic_DNA"/>
</dbReference>
<feature type="domain" description="D-isomer specific 2-hydroxyacid dehydrogenase catalytic" evidence="5">
    <location>
        <begin position="2"/>
        <end position="232"/>
    </location>
</feature>
<dbReference type="CDD" id="cd12183">
    <property type="entry name" value="LDH_like_2"/>
    <property type="match status" value="1"/>
</dbReference>
<dbReference type="Gene3D" id="3.40.50.720">
    <property type="entry name" value="NAD(P)-binding Rossmann-like Domain"/>
    <property type="match status" value="1"/>
</dbReference>
<reference evidence="7 8" key="1">
    <citation type="journal article" date="2015" name="Stand. Genomic Sci.">
        <title>Genomic Encyclopedia of Bacterial and Archaeal Type Strains, Phase III: the genomes of soil and plant-associated and newly described type strains.</title>
        <authorList>
            <person name="Whitman W.B."/>
            <person name="Woyke T."/>
            <person name="Klenk H.P."/>
            <person name="Zhou Y."/>
            <person name="Lilburn T.G."/>
            <person name="Beck B.J."/>
            <person name="De Vos P."/>
            <person name="Vandamme P."/>
            <person name="Eisen J.A."/>
            <person name="Garrity G."/>
            <person name="Hugenholtz P."/>
            <person name="Kyrpides N.C."/>
        </authorList>
    </citation>
    <scope>NUCLEOTIDE SEQUENCE [LARGE SCALE GENOMIC DNA]</scope>
    <source>
        <strain evidence="7 8">CGMCC 1.6858</strain>
    </source>
</reference>
<feature type="domain" description="D-isomer specific 2-hydroxyacid dehydrogenase NAD-binding" evidence="6">
    <location>
        <begin position="17"/>
        <end position="204"/>
    </location>
</feature>
<dbReference type="InterPro" id="IPR036291">
    <property type="entry name" value="NAD(P)-bd_dom_sf"/>
</dbReference>
<dbReference type="Proteomes" id="UP000316905">
    <property type="component" value="Unassembled WGS sequence"/>
</dbReference>
<dbReference type="InterPro" id="IPR058205">
    <property type="entry name" value="D-LDH-like"/>
</dbReference>
<dbReference type="GO" id="GO:0051287">
    <property type="term" value="F:NAD binding"/>
    <property type="evidence" value="ECO:0007669"/>
    <property type="project" value="InterPro"/>
</dbReference>
<sequence>MVRVLAYSPHAVAEHAVALILTLNRRLPRASNRTRDGDFSLHGLTGFDLNGKTVGVIGTGQIGQVFARIMRGFSCTVLASDPYPNEQLQAVGVQYVAVETLLASADIVSLHCPLTPETRYIIDRNSLSHMKRGAMLINTSRGGLVATADLIDSLKNGSLGYLGLDVYEEEAALFFADRSDEPLQDDILARLLSFPNVIVTAHQAFLTQEALTAIAQTTLDNILAWQQGQPVNCVL</sequence>
<evidence type="ECO:0000256" key="3">
    <source>
        <dbReference type="ARBA" id="ARBA00023027"/>
    </source>
</evidence>
<dbReference type="InterPro" id="IPR029753">
    <property type="entry name" value="D-isomer_DH_CS"/>
</dbReference>
<dbReference type="PROSITE" id="PS00670">
    <property type="entry name" value="D_2_HYDROXYACID_DH_2"/>
    <property type="match status" value="1"/>
</dbReference>
<name>A0A562QFM9_9PSED</name>
<evidence type="ECO:0000259" key="5">
    <source>
        <dbReference type="Pfam" id="PF00389"/>
    </source>
</evidence>
<evidence type="ECO:0000259" key="6">
    <source>
        <dbReference type="Pfam" id="PF02826"/>
    </source>
</evidence>
<evidence type="ECO:0000256" key="4">
    <source>
        <dbReference type="RuleBase" id="RU003719"/>
    </source>
</evidence>
<protein>
    <submittedName>
        <fullName evidence="7">D-lactate dehydrogenase</fullName>
    </submittedName>
</protein>
<dbReference type="InterPro" id="IPR006140">
    <property type="entry name" value="D-isomer_DH_NAD-bd"/>
</dbReference>
<keyword evidence="8" id="KW-1185">Reference proteome</keyword>
<dbReference type="GO" id="GO:0008720">
    <property type="term" value="F:D-lactate dehydrogenase (NAD+) activity"/>
    <property type="evidence" value="ECO:0007669"/>
    <property type="project" value="TreeGrafter"/>
</dbReference>
<accession>A0A562QFM9</accession>
<dbReference type="PANTHER" id="PTHR43026">
    <property type="entry name" value="2-HYDROXYACID DEHYDROGENASE HOMOLOG 1-RELATED"/>
    <property type="match status" value="1"/>
</dbReference>
<gene>
    <name evidence="7" type="ORF">IQ22_01481</name>
</gene>
<proteinExistence type="inferred from homology"/>
<dbReference type="InterPro" id="IPR006139">
    <property type="entry name" value="D-isomer_2_OHA_DH_cat_dom"/>
</dbReference>